<protein>
    <submittedName>
        <fullName evidence="1">Uncharacterized protein</fullName>
    </submittedName>
</protein>
<accession>A0A2H4UVI6</accession>
<evidence type="ECO:0000313" key="2">
    <source>
        <dbReference type="Proteomes" id="UP000240325"/>
    </source>
</evidence>
<proteinExistence type="predicted"/>
<organism evidence="1">
    <name type="scientific">Bodo saltans virus</name>
    <dbReference type="NCBI Taxonomy" id="2024608"/>
    <lineage>
        <taxon>Viruses</taxon>
        <taxon>Varidnaviria</taxon>
        <taxon>Bamfordvirae</taxon>
        <taxon>Nucleocytoviricota</taxon>
        <taxon>Megaviricetes</taxon>
        <taxon>Imitervirales</taxon>
        <taxon>Mimiviridae</taxon>
        <taxon>Klosneuvirinae</taxon>
        <taxon>Theiavirus</taxon>
        <taxon>Theiavirus salishense</taxon>
    </lineage>
</organism>
<keyword evidence="2" id="KW-1185">Reference proteome</keyword>
<sequence length="57" mass="6918">MPGEWKINNDGFVYNRYSFSNQEKYIEVFEKNNLKKIEDLDNQINKINITVYDLEEL</sequence>
<name>A0A2H4UVI6_9VIRU</name>
<dbReference type="EMBL" id="MF782455">
    <property type="protein sequence ID" value="ATZ80932.1"/>
    <property type="molecule type" value="Genomic_DNA"/>
</dbReference>
<gene>
    <name evidence="1" type="ORF">BMW23_0887</name>
</gene>
<dbReference type="Proteomes" id="UP000240325">
    <property type="component" value="Segment"/>
</dbReference>
<reference evidence="1" key="1">
    <citation type="journal article" date="2017" name="Elife">
        <title>The kinetoplastid-infecting Bodo saltans virus (BsV), a window into the most abundant giant viruses in the sea.</title>
        <authorList>
            <person name="Deeg C.M."/>
            <person name="Chow C.-E.T."/>
            <person name="Suttle C.A."/>
        </authorList>
    </citation>
    <scope>NUCLEOTIDE SEQUENCE</scope>
    <source>
        <strain evidence="1">NG1</strain>
    </source>
</reference>
<evidence type="ECO:0000313" key="1">
    <source>
        <dbReference type="EMBL" id="ATZ80932.1"/>
    </source>
</evidence>